<organism evidence="1 2">
    <name type="scientific">Renibacterium salmoninarum (strain ATCC 33209 / DSM 20767 / JCM 11484 / NBRC 15589 / NCIMB 2235)</name>
    <dbReference type="NCBI Taxonomy" id="288705"/>
    <lineage>
        <taxon>Bacteria</taxon>
        <taxon>Bacillati</taxon>
        <taxon>Actinomycetota</taxon>
        <taxon>Actinomycetes</taxon>
        <taxon>Micrococcales</taxon>
        <taxon>Micrococcaceae</taxon>
        <taxon>Renibacterium</taxon>
    </lineage>
</organism>
<name>A9WS67_RENSM</name>
<protein>
    <submittedName>
        <fullName evidence="1">Uncharacterized protein</fullName>
    </submittedName>
</protein>
<dbReference type="Proteomes" id="UP000002007">
    <property type="component" value="Chromosome"/>
</dbReference>
<dbReference type="Gene3D" id="3.40.50.300">
    <property type="entry name" value="P-loop containing nucleotide triphosphate hydrolases"/>
    <property type="match status" value="1"/>
</dbReference>
<dbReference type="HOGENOM" id="CLU_106286_0_0_11"/>
<dbReference type="AlphaFoldDB" id="A9WS67"/>
<dbReference type="eggNOG" id="COG0645">
    <property type="taxonomic scope" value="Bacteria"/>
</dbReference>
<dbReference type="RefSeq" id="WP_012245856.1">
    <property type="nucleotide sequence ID" value="NC_010168.1"/>
</dbReference>
<evidence type="ECO:0000313" key="1">
    <source>
        <dbReference type="EMBL" id="ABY24196.1"/>
    </source>
</evidence>
<evidence type="ECO:0000313" key="2">
    <source>
        <dbReference type="Proteomes" id="UP000002007"/>
    </source>
</evidence>
<dbReference type="InterPro" id="IPR027417">
    <property type="entry name" value="P-loop_NTPase"/>
</dbReference>
<dbReference type="Pfam" id="PF13671">
    <property type="entry name" value="AAA_33"/>
    <property type="match status" value="1"/>
</dbReference>
<dbReference type="EMBL" id="CP000910">
    <property type="protein sequence ID" value="ABY24196.1"/>
    <property type="molecule type" value="Genomic_DNA"/>
</dbReference>
<accession>A9WS67</accession>
<dbReference type="SUPFAM" id="SSF52540">
    <property type="entry name" value="P-loop containing nucleoside triphosphate hydrolases"/>
    <property type="match status" value="1"/>
</dbReference>
<proteinExistence type="predicted"/>
<dbReference type="KEGG" id="rsa:RSal33209_2470"/>
<gene>
    <name evidence="1" type="ordered locus">RSal33209_2470</name>
</gene>
<dbReference type="STRING" id="288705.RSal33209_2470"/>
<keyword evidence="2" id="KW-1185">Reference proteome</keyword>
<sequence>MSRPQGRVVLINGISGAGKTSLARDLAPMLGLPLFSQDDFKETFFDFGPDGIPAKALGMLAIEALWTAATAVPASIIESNWHRERDREFAIAGLQRANLEVVVEIYCRVDVDVALARAASRARHPVHSGDQFTMAHWRRLAEGAIPIELSPVLELDTSQQIDLPKLVQAVRALF</sequence>
<reference evidence="2" key="1">
    <citation type="journal article" date="2008" name="J. Bacteriol.">
        <title>Genome sequence of the fish pathogen Renibacterium salmoninarum suggests reductive evolution away from an environmental Arthrobacter ancestor.</title>
        <authorList>
            <person name="Wiens G.D."/>
            <person name="Rockey D.D."/>
            <person name="Wu Z."/>
            <person name="Chang J."/>
            <person name="Levy R."/>
            <person name="Crane S."/>
            <person name="Chen D.S."/>
            <person name="Capri G.R."/>
            <person name="Burnett J.R."/>
            <person name="Sudheesh P.S."/>
            <person name="Schipma M.J."/>
            <person name="Burd H."/>
            <person name="Bhattacharyya A."/>
            <person name="Rhodes L.D."/>
            <person name="Kaul R."/>
            <person name="Strom M.S."/>
        </authorList>
    </citation>
    <scope>NUCLEOTIDE SEQUENCE [LARGE SCALE GENOMIC DNA]</scope>
    <source>
        <strain evidence="2">ATCC 33209 / DSM 20767 / JCM 11484 / NBRC 15589 / NCIMB 2235</strain>
    </source>
</reference>